<dbReference type="RefSeq" id="WP_231970820.1">
    <property type="nucleotide sequence ID" value="NZ_CP017889.1"/>
</dbReference>
<dbReference type="EMBL" id="CP017902">
    <property type="protein sequence ID" value="ARP18137.1"/>
    <property type="molecule type" value="Genomic_DNA"/>
</dbReference>
<evidence type="ECO:0000256" key="1">
    <source>
        <dbReference type="SAM" id="MobiDB-lite"/>
    </source>
</evidence>
<feature type="region of interest" description="Disordered" evidence="1">
    <location>
        <begin position="225"/>
        <end position="261"/>
    </location>
</feature>
<evidence type="ECO:0000313" key="2">
    <source>
        <dbReference type="EMBL" id="ARP18137.1"/>
    </source>
</evidence>
<sequence>MIEYLDRPIAFHRSFVKMGIGITGALMLSQSIYWSRRTNASGWFYKTQEEWQDETGMTRRELDTARKKLRQLGILEEKKQGVPCRVFYRINEPNLIAQMEQTGLAECAKLERTNAPSSAVPISQTKTETTQRLPETTTEKVNKKSPITGSLVPEEQIPEMLDQDAWAEYLAFRKRIKKPFKTERGERTKMLDLLKLSQNVVSMQRQIIEQSIDNEWQGLFSLKSSSPNSKLIPVEQFSDQTNPDDYGPPQWFKDRQGGGDQ</sequence>
<dbReference type="AlphaFoldDB" id="A0A1W6TQS3"/>
<feature type="region of interest" description="Disordered" evidence="1">
    <location>
        <begin position="116"/>
        <end position="144"/>
    </location>
</feature>
<feature type="compositionally biased region" description="Low complexity" evidence="1">
    <location>
        <begin position="125"/>
        <end position="136"/>
    </location>
</feature>
<proteinExistence type="predicted"/>
<protein>
    <recommendedName>
        <fullName evidence="3">Replication protein</fullName>
    </recommendedName>
</protein>
<organism evidence="2">
    <name type="scientific">Vibrio alginolyticus</name>
    <dbReference type="NCBI Taxonomy" id="663"/>
    <lineage>
        <taxon>Bacteria</taxon>
        <taxon>Pseudomonadati</taxon>
        <taxon>Pseudomonadota</taxon>
        <taxon>Gammaproteobacteria</taxon>
        <taxon>Vibrionales</taxon>
        <taxon>Vibrionaceae</taxon>
        <taxon>Vibrio</taxon>
    </lineage>
</organism>
<gene>
    <name evidence="2" type="ORF">K05K4_12990</name>
</gene>
<evidence type="ECO:0008006" key="3">
    <source>
        <dbReference type="Google" id="ProtNLM"/>
    </source>
</evidence>
<name>A0A1W6TQS3_VIBAL</name>
<feature type="compositionally biased region" description="Basic and acidic residues" evidence="1">
    <location>
        <begin position="252"/>
        <end position="261"/>
    </location>
</feature>
<reference evidence="2" key="1">
    <citation type="submission" date="2016-10" db="EMBL/GenBank/DDBJ databases">
        <title>The High Quality Genome of Vibrio alginolyticus K01M1.</title>
        <authorList>
            <person name="Wendling C."/>
            <person name="Chibani C.M."/>
            <person name="Hertel R."/>
            <person name="Sproer C."/>
            <person name="Bunk B."/>
            <person name="Overmann J."/>
            <person name="Roth O."/>
            <person name="Liesegang H."/>
        </authorList>
    </citation>
    <scope>NUCLEOTIDE SEQUENCE</scope>
    <source>
        <strain evidence="2">K05K4</strain>
    </source>
</reference>
<accession>A0A1W6TQS3</accession>